<comment type="caution">
    <text evidence="1">The sequence shown here is derived from an EMBL/GenBank/DDBJ whole genome shotgun (WGS) entry which is preliminary data.</text>
</comment>
<dbReference type="Proteomes" id="UP000054035">
    <property type="component" value="Unassembled WGS sequence"/>
</dbReference>
<accession>A0A0P6V684</accession>
<gene>
    <name evidence="1" type="ORF">XAXN_19395</name>
</gene>
<dbReference type="EMBL" id="JFAQ01000259">
    <property type="protein sequence ID" value="KPL47518.1"/>
    <property type="molecule type" value="Genomic_DNA"/>
</dbReference>
<name>A0A0P6V684_9XANT</name>
<reference evidence="1 2" key="1">
    <citation type="submission" date="2014-02" db="EMBL/GenBank/DDBJ databases">
        <title>Genome sequence of Xanthomonas axonopodis DSM 3585 (T).</title>
        <authorList>
            <person name="Midha S."/>
            <person name="Patil P.B."/>
        </authorList>
    </citation>
    <scope>NUCLEOTIDE SEQUENCE [LARGE SCALE GENOMIC DNA]</scope>
    <source>
        <strain evidence="1 2">DSM 3585</strain>
    </source>
</reference>
<proteinExistence type="predicted"/>
<protein>
    <submittedName>
        <fullName evidence="1">Uncharacterized protein</fullName>
    </submittedName>
</protein>
<evidence type="ECO:0000313" key="2">
    <source>
        <dbReference type="Proteomes" id="UP000054035"/>
    </source>
</evidence>
<dbReference type="AlphaFoldDB" id="A0A0P6V684"/>
<organism evidence="1 2">
    <name type="scientific">Xanthomonas axonopodis</name>
    <dbReference type="NCBI Taxonomy" id="53413"/>
    <lineage>
        <taxon>Bacteria</taxon>
        <taxon>Pseudomonadati</taxon>
        <taxon>Pseudomonadota</taxon>
        <taxon>Gammaproteobacteria</taxon>
        <taxon>Lysobacterales</taxon>
        <taxon>Lysobacteraceae</taxon>
        <taxon>Xanthomonas</taxon>
    </lineage>
</organism>
<evidence type="ECO:0000313" key="1">
    <source>
        <dbReference type="EMBL" id="KPL47518.1"/>
    </source>
</evidence>
<sequence length="106" mass="10908">MAGDAVSQQGAGGAIALAGDPSAPGRMVDTGRVTIQPALKSLRVLAEVVQLPRQTGKKLTSKRCGILGGAFADGEQVIGQPLPVAAILALGRMRKEFHDFVPFGSL</sequence>